<evidence type="ECO:0000313" key="3">
    <source>
        <dbReference type="Proteomes" id="UP000574761"/>
    </source>
</evidence>
<evidence type="ECO:0000313" key="2">
    <source>
        <dbReference type="EMBL" id="MBB3976682.1"/>
    </source>
</evidence>
<protein>
    <submittedName>
        <fullName evidence="2">Formylglycine-generating enzyme required for sulfatase activity</fullName>
    </submittedName>
</protein>
<dbReference type="InterPro" id="IPR051043">
    <property type="entry name" value="Sulfatase_Mod_Factor_Kinase"/>
</dbReference>
<feature type="domain" description="Sulfatase-modifying factor enzyme-like" evidence="1">
    <location>
        <begin position="1"/>
        <end position="282"/>
    </location>
</feature>
<proteinExistence type="predicted"/>
<dbReference type="AlphaFoldDB" id="A0A7W6GIY2"/>
<dbReference type="Pfam" id="PF03781">
    <property type="entry name" value="FGE-sulfatase"/>
    <property type="match status" value="1"/>
</dbReference>
<keyword evidence="3" id="KW-1185">Reference proteome</keyword>
<dbReference type="InterPro" id="IPR005532">
    <property type="entry name" value="SUMF_dom"/>
</dbReference>
<dbReference type="PANTHER" id="PTHR23150">
    <property type="entry name" value="SULFATASE MODIFYING FACTOR 1, 2"/>
    <property type="match status" value="1"/>
</dbReference>
<accession>A0A7W6GIY2</accession>
<dbReference type="PANTHER" id="PTHR23150:SF19">
    <property type="entry name" value="FORMYLGLYCINE-GENERATING ENZYME"/>
    <property type="match status" value="1"/>
</dbReference>
<organism evidence="2 3">
    <name type="scientific">Mycoplana azooxidifex</name>
    <dbReference type="NCBI Taxonomy" id="1636188"/>
    <lineage>
        <taxon>Bacteria</taxon>
        <taxon>Pseudomonadati</taxon>
        <taxon>Pseudomonadota</taxon>
        <taxon>Alphaproteobacteria</taxon>
        <taxon>Hyphomicrobiales</taxon>
        <taxon>Rhizobiaceae</taxon>
        <taxon>Mycoplana</taxon>
    </lineage>
</organism>
<dbReference type="InterPro" id="IPR042095">
    <property type="entry name" value="SUMF_sf"/>
</dbReference>
<dbReference type="EMBL" id="JACIEE010000003">
    <property type="protein sequence ID" value="MBB3976682.1"/>
    <property type="molecule type" value="Genomic_DNA"/>
</dbReference>
<evidence type="ECO:0000259" key="1">
    <source>
        <dbReference type="Pfam" id="PF03781"/>
    </source>
</evidence>
<reference evidence="2 3" key="1">
    <citation type="submission" date="2020-08" db="EMBL/GenBank/DDBJ databases">
        <title>Genomic Encyclopedia of Type Strains, Phase IV (KMG-IV): sequencing the most valuable type-strain genomes for metagenomic binning, comparative biology and taxonomic classification.</title>
        <authorList>
            <person name="Goeker M."/>
        </authorList>
    </citation>
    <scope>NUCLEOTIDE SEQUENCE [LARGE SCALE GENOMIC DNA]</scope>
    <source>
        <strain evidence="2 3">DSM 100211</strain>
    </source>
</reference>
<comment type="caution">
    <text evidence="2">The sequence shown here is derived from an EMBL/GenBank/DDBJ whole genome shotgun (WGS) entry which is preliminary data.</text>
</comment>
<name>A0A7W6GIY2_9HYPH</name>
<sequence>MALIPAGAFRMGDDGAEGFPADGEGPARSVYTDAFLIERTAVTNAAFERFVAASGHETDAERYGWSYVFHAALHPEAARAVMDAGVPGVPWWLAVRGATWRAPDGPGSRLAGREDHPVVHVSWRDAAAYAAWAGKRLPTEAEWEKAARGGLEAKRFPWGDELQPGGEHRCNVWQGEFPRQNTAEDGFLATAPVRSFRPNGYGLWNTSGNVWEWTADRWSATWHTAKRSETRNNPRGPDAGTARVIKGGSYLCHASYCNRYRNAARSFNDEDTSTGHMGFRCASDVGASGKGPQDPQL</sequence>
<dbReference type="Proteomes" id="UP000574761">
    <property type="component" value="Unassembled WGS sequence"/>
</dbReference>
<dbReference type="GO" id="GO:0120147">
    <property type="term" value="F:formylglycine-generating oxidase activity"/>
    <property type="evidence" value="ECO:0007669"/>
    <property type="project" value="TreeGrafter"/>
</dbReference>
<dbReference type="SUPFAM" id="SSF56436">
    <property type="entry name" value="C-type lectin-like"/>
    <property type="match status" value="1"/>
</dbReference>
<gene>
    <name evidence="2" type="ORF">GGQ64_001871</name>
</gene>
<dbReference type="Gene3D" id="3.90.1580.10">
    <property type="entry name" value="paralog of FGE (formylglycine-generating enzyme)"/>
    <property type="match status" value="1"/>
</dbReference>
<dbReference type="InterPro" id="IPR016187">
    <property type="entry name" value="CTDL_fold"/>
</dbReference>